<name>A0A6C0BBQ5_9ZZZZ</name>
<evidence type="ECO:0000313" key="1">
    <source>
        <dbReference type="EMBL" id="QHS89705.1"/>
    </source>
</evidence>
<reference evidence="1" key="1">
    <citation type="journal article" date="2020" name="Nature">
        <title>Giant virus diversity and host interactions through global metagenomics.</title>
        <authorList>
            <person name="Schulz F."/>
            <person name="Roux S."/>
            <person name="Paez-Espino D."/>
            <person name="Jungbluth S."/>
            <person name="Walsh D.A."/>
            <person name="Denef V.J."/>
            <person name="McMahon K.D."/>
            <person name="Konstantinidis K.T."/>
            <person name="Eloe-Fadrosh E.A."/>
            <person name="Kyrpides N.C."/>
            <person name="Woyke T."/>
        </authorList>
    </citation>
    <scope>NUCLEOTIDE SEQUENCE</scope>
    <source>
        <strain evidence="1">GVMAG-M-3300010160-26</strain>
    </source>
</reference>
<accession>A0A6C0BBQ5</accession>
<protein>
    <submittedName>
        <fullName evidence="1">Uncharacterized protein</fullName>
    </submittedName>
</protein>
<proteinExistence type="predicted"/>
<organism evidence="1">
    <name type="scientific">viral metagenome</name>
    <dbReference type="NCBI Taxonomy" id="1070528"/>
    <lineage>
        <taxon>unclassified sequences</taxon>
        <taxon>metagenomes</taxon>
        <taxon>organismal metagenomes</taxon>
    </lineage>
</organism>
<dbReference type="EMBL" id="MN739116">
    <property type="protein sequence ID" value="QHS89705.1"/>
    <property type="molecule type" value="Genomic_DNA"/>
</dbReference>
<dbReference type="AlphaFoldDB" id="A0A6C0BBQ5"/>
<sequence length="412" mass="47260">MSQGSEINTGNNITPISIEINEGLISEVILWLGIACDRRTTIANNIIIQRGRVDGDNNMRTIINTHNFTNYFINRYGLNHFIDEYISRVVAVVGEFNRFLDIEAVNIQQTDEDGDNNIWFDKEENVHDSSVNIHFKNSYKKIKSAVENEPPVTAENIKSFYYLSQRMNIANLYGIISAIDLFAKILSDLDTFGPVDTSDIEELELYKNIYTIIIDTLADFKKITNSNNDNLKKIGKAITVIDAIKKNNIFMVLLEDNELTILLNVWRRIHSDVNKESQNILLDLLTSELVNTYNPSNEDFAECANGRVGAILNSLVLYDAENIVTIKSVPILRIEMIQNRAPSAINEAIEEYKKLSVDNEYECYRYQRNLDNYEKLQNYIIDSVKEKLTAEFKEVLPEQEFNSALEEILNEI</sequence>